<dbReference type="Proteomes" id="UP000269396">
    <property type="component" value="Unassembled WGS sequence"/>
</dbReference>
<sequence>MAIYRLVQDVWEADLLKTNNKQFLKHHSNDHYKSICYTDNCQEDITSSSSLS</sequence>
<reference evidence="1 2" key="1">
    <citation type="submission" date="2018-11" db="EMBL/GenBank/DDBJ databases">
        <authorList>
            <consortium name="Pathogen Informatics"/>
        </authorList>
    </citation>
    <scope>NUCLEOTIDE SEQUENCE [LARGE SCALE GENOMIC DNA]</scope>
    <source>
        <strain>Denwood</strain>
        <strain evidence="2">Zambia</strain>
    </source>
</reference>
<evidence type="ECO:0000313" key="2">
    <source>
        <dbReference type="Proteomes" id="UP000269396"/>
    </source>
</evidence>
<organism evidence="1 2">
    <name type="scientific">Schistosoma mattheei</name>
    <dbReference type="NCBI Taxonomy" id="31246"/>
    <lineage>
        <taxon>Eukaryota</taxon>
        <taxon>Metazoa</taxon>
        <taxon>Spiralia</taxon>
        <taxon>Lophotrochozoa</taxon>
        <taxon>Platyhelminthes</taxon>
        <taxon>Trematoda</taxon>
        <taxon>Digenea</taxon>
        <taxon>Strigeidida</taxon>
        <taxon>Schistosomatoidea</taxon>
        <taxon>Schistosomatidae</taxon>
        <taxon>Schistosoma</taxon>
    </lineage>
</organism>
<dbReference type="EMBL" id="UZAL01036063">
    <property type="protein sequence ID" value="VDP69026.1"/>
    <property type="molecule type" value="Genomic_DNA"/>
</dbReference>
<dbReference type="AlphaFoldDB" id="A0A183PML4"/>
<accession>A0A183PML4</accession>
<gene>
    <name evidence="1" type="ORF">SMTD_LOCUS15601</name>
</gene>
<evidence type="ECO:0000313" key="1">
    <source>
        <dbReference type="EMBL" id="VDP69026.1"/>
    </source>
</evidence>
<name>A0A183PML4_9TREM</name>
<keyword evidence="2" id="KW-1185">Reference proteome</keyword>
<protein>
    <submittedName>
        <fullName evidence="1">Uncharacterized protein</fullName>
    </submittedName>
</protein>
<proteinExistence type="predicted"/>